<gene>
    <name evidence="2" type="ORF">SAMN05660862_1296</name>
</gene>
<dbReference type="PANTHER" id="PTHR20935">
    <property type="entry name" value="PHOSPHOGLYCERATE MUTASE-RELATED"/>
    <property type="match status" value="1"/>
</dbReference>
<evidence type="ECO:0000256" key="1">
    <source>
        <dbReference type="ARBA" id="ARBA00022801"/>
    </source>
</evidence>
<dbReference type="InterPro" id="IPR013078">
    <property type="entry name" value="His_Pase_superF_clade-1"/>
</dbReference>
<keyword evidence="1" id="KW-0378">Hydrolase</keyword>
<accession>A0A1X7J080</accession>
<evidence type="ECO:0000313" key="2">
    <source>
        <dbReference type="EMBL" id="SMG20874.1"/>
    </source>
</evidence>
<reference evidence="2 3" key="1">
    <citation type="submission" date="2017-04" db="EMBL/GenBank/DDBJ databases">
        <authorList>
            <person name="Afonso C.L."/>
            <person name="Miller P.J."/>
            <person name="Scott M.A."/>
            <person name="Spackman E."/>
            <person name="Goraichik I."/>
            <person name="Dimitrov K.M."/>
            <person name="Suarez D.L."/>
            <person name="Swayne D.E."/>
        </authorList>
    </citation>
    <scope>NUCLEOTIDE SEQUENCE [LARGE SCALE GENOMIC DNA]</scope>
    <source>
        <strain evidence="2 3">DSM 22418</strain>
    </source>
</reference>
<dbReference type="EMBL" id="FXAU01000002">
    <property type="protein sequence ID" value="SMG20874.1"/>
    <property type="molecule type" value="Genomic_DNA"/>
</dbReference>
<dbReference type="InterPro" id="IPR051021">
    <property type="entry name" value="Mito_Ser/Thr_phosphatase"/>
</dbReference>
<dbReference type="Gene3D" id="3.40.50.1240">
    <property type="entry name" value="Phosphoglycerate mutase-like"/>
    <property type="match status" value="1"/>
</dbReference>
<keyword evidence="3" id="KW-1185">Reference proteome</keyword>
<proteinExistence type="predicted"/>
<protein>
    <submittedName>
        <fullName evidence="2">Phosphohistidine phosphatase</fullName>
    </submittedName>
</protein>
<dbReference type="InterPro" id="IPR029033">
    <property type="entry name" value="His_PPase_superfam"/>
</dbReference>
<dbReference type="AlphaFoldDB" id="A0A1X7J080"/>
<dbReference type="SMART" id="SM00855">
    <property type="entry name" value="PGAM"/>
    <property type="match status" value="1"/>
</dbReference>
<organism evidence="2 3">
    <name type="scientific">Sphingobacterium psychroaquaticum</name>
    <dbReference type="NCBI Taxonomy" id="561061"/>
    <lineage>
        <taxon>Bacteria</taxon>
        <taxon>Pseudomonadati</taxon>
        <taxon>Bacteroidota</taxon>
        <taxon>Sphingobacteriia</taxon>
        <taxon>Sphingobacteriales</taxon>
        <taxon>Sphingobacteriaceae</taxon>
        <taxon>Sphingobacterium</taxon>
    </lineage>
</organism>
<dbReference type="STRING" id="561061.SAMN05660862_1296"/>
<dbReference type="PANTHER" id="PTHR20935:SF1">
    <property type="entry name" value="SLL1549 PROTEIN"/>
    <property type="match status" value="1"/>
</dbReference>
<evidence type="ECO:0000313" key="3">
    <source>
        <dbReference type="Proteomes" id="UP000192980"/>
    </source>
</evidence>
<dbReference type="Pfam" id="PF00300">
    <property type="entry name" value="His_Phos_1"/>
    <property type="match status" value="1"/>
</dbReference>
<dbReference type="SUPFAM" id="SSF53254">
    <property type="entry name" value="Phosphoglycerate mutase-like"/>
    <property type="match status" value="1"/>
</dbReference>
<dbReference type="CDD" id="cd07067">
    <property type="entry name" value="HP_PGM_like"/>
    <property type="match status" value="1"/>
</dbReference>
<dbReference type="GO" id="GO:0016787">
    <property type="term" value="F:hydrolase activity"/>
    <property type="evidence" value="ECO:0007669"/>
    <property type="project" value="UniProtKB-KW"/>
</dbReference>
<dbReference type="Proteomes" id="UP000192980">
    <property type="component" value="Unassembled WGS sequence"/>
</dbReference>
<sequence length="205" mass="22779">MSKHSNLVTQSIQITCFSIKIHKSGGKWSKKLYLQILVILSMKTLYIIRHAKAEHQQLGQTDFDRSLTFLGTEQAQASARILERELAPYPTTATRIITSDAPRALQTAEIFCETLNIPPSALQQEPRIYEAHYLQILKVINDVSANYDQVLLFGHNPGLSDLITYVTNSPVSLRTSEIGCLTLDEGTDFSTLSANTASLKSVIGR</sequence>
<name>A0A1X7J080_9SPHI</name>